<dbReference type="RefSeq" id="WP_153819424.1">
    <property type="nucleotide sequence ID" value="NZ_WJIE01000003.1"/>
</dbReference>
<reference evidence="3 4" key="1">
    <citation type="submission" date="2019-10" db="EMBL/GenBank/DDBJ databases">
        <title>A soil myxobacterium in the family Polyangiaceae.</title>
        <authorList>
            <person name="Li Y."/>
            <person name="Wang J."/>
        </authorList>
    </citation>
    <scope>NUCLEOTIDE SEQUENCE [LARGE SCALE GENOMIC DNA]</scope>
    <source>
        <strain evidence="3 4">DSM 14734</strain>
    </source>
</reference>
<comment type="caution">
    <text evidence="3">The sequence shown here is derived from an EMBL/GenBank/DDBJ whole genome shotgun (WGS) entry which is preliminary data.</text>
</comment>
<dbReference type="PANTHER" id="PTHR43685:SF2">
    <property type="entry name" value="GLYCOSYLTRANSFERASE 2-LIKE DOMAIN-CONTAINING PROTEIN"/>
    <property type="match status" value="1"/>
</dbReference>
<keyword evidence="3" id="KW-0808">Transferase</keyword>
<dbReference type="Pfam" id="PF00535">
    <property type="entry name" value="Glycos_transf_2"/>
    <property type="match status" value="1"/>
</dbReference>
<evidence type="ECO:0000256" key="1">
    <source>
        <dbReference type="SAM" id="MobiDB-lite"/>
    </source>
</evidence>
<dbReference type="InterPro" id="IPR050834">
    <property type="entry name" value="Glycosyltransf_2"/>
</dbReference>
<feature type="region of interest" description="Disordered" evidence="1">
    <location>
        <begin position="53"/>
        <end position="82"/>
    </location>
</feature>
<organism evidence="3 4">
    <name type="scientific">Polyangium spumosum</name>
    <dbReference type="NCBI Taxonomy" id="889282"/>
    <lineage>
        <taxon>Bacteria</taxon>
        <taxon>Pseudomonadati</taxon>
        <taxon>Myxococcota</taxon>
        <taxon>Polyangia</taxon>
        <taxon>Polyangiales</taxon>
        <taxon>Polyangiaceae</taxon>
        <taxon>Polyangium</taxon>
    </lineage>
</organism>
<feature type="domain" description="Glycosyltransferase 2-like" evidence="2">
    <location>
        <begin position="21"/>
        <end position="135"/>
    </location>
</feature>
<proteinExistence type="predicted"/>
<keyword evidence="4" id="KW-1185">Reference proteome</keyword>
<evidence type="ECO:0000313" key="3">
    <source>
        <dbReference type="EMBL" id="MRG92558.1"/>
    </source>
</evidence>
<dbReference type="SUPFAM" id="SSF53448">
    <property type="entry name" value="Nucleotide-diphospho-sugar transferases"/>
    <property type="match status" value="1"/>
</dbReference>
<protein>
    <submittedName>
        <fullName evidence="3">Glycosyltransferase</fullName>
    </submittedName>
</protein>
<dbReference type="OrthoDB" id="433681at2"/>
<dbReference type="EMBL" id="WJIE01000003">
    <property type="protein sequence ID" value="MRG92558.1"/>
    <property type="molecule type" value="Genomic_DNA"/>
</dbReference>
<dbReference type="GO" id="GO:0016740">
    <property type="term" value="F:transferase activity"/>
    <property type="evidence" value="ECO:0007669"/>
    <property type="project" value="UniProtKB-KW"/>
</dbReference>
<evidence type="ECO:0000313" key="4">
    <source>
        <dbReference type="Proteomes" id="UP000440224"/>
    </source>
</evidence>
<evidence type="ECO:0000259" key="2">
    <source>
        <dbReference type="Pfam" id="PF00535"/>
    </source>
</evidence>
<gene>
    <name evidence="3" type="ORF">GF068_11550</name>
</gene>
<dbReference type="InterPro" id="IPR029044">
    <property type="entry name" value="Nucleotide-diphossugar_trans"/>
</dbReference>
<name>A0A6N7PKL5_9BACT</name>
<accession>A0A6N7PKL5</accession>
<dbReference type="Gene3D" id="3.90.550.10">
    <property type="entry name" value="Spore Coat Polysaccharide Biosynthesis Protein SpsA, Chain A"/>
    <property type="match status" value="1"/>
</dbReference>
<dbReference type="InterPro" id="IPR001173">
    <property type="entry name" value="Glyco_trans_2-like"/>
</dbReference>
<dbReference type="PANTHER" id="PTHR43685">
    <property type="entry name" value="GLYCOSYLTRANSFERASE"/>
    <property type="match status" value="1"/>
</dbReference>
<sequence>MPPKLSPRPEVRDGDTRPRVSVVMPTYKRARLLGATLRSILDQSFRDFELLVRDDGPGGDGTEEAVREAAAGDPRVKYHRNPKNLRMPANLNAGIEDSLGELIAVCHDHDLYHPDFLAELVRLLDRHPRALFAHTGLEMVDQDDRPLGAVHVGPWPELTRGRVWQGTMLQSFSSPVCALTLVRREAHERYGLYDPAFGFIADVEMWLRLSEHGDVAYAARPLVRVRNREDGHDVDVNPWPIHALSFAIHRKYVPRHFQGPTRLVKQAELALRADKQVLHEVASRLRHKKPIGLGASLGPLRENAGPISRALLPLVGPLESVQRLGLRVAFGVLRPKPPIAEKRS</sequence>
<dbReference type="AlphaFoldDB" id="A0A6N7PKL5"/>
<dbReference type="Proteomes" id="UP000440224">
    <property type="component" value="Unassembled WGS sequence"/>
</dbReference>